<comment type="caution">
    <text evidence="1">The sequence shown here is derived from an EMBL/GenBank/DDBJ whole genome shotgun (WGS) entry which is preliminary data.</text>
</comment>
<dbReference type="Proteomes" id="UP000606580">
    <property type="component" value="Unassembled WGS sequence"/>
</dbReference>
<dbReference type="NCBIfam" id="TIGR02556">
    <property type="entry name" value="cas_TM1802"/>
    <property type="match status" value="1"/>
</dbReference>
<evidence type="ECO:0000313" key="1">
    <source>
        <dbReference type="EMBL" id="NMG82834.1"/>
    </source>
</evidence>
<gene>
    <name evidence="1" type="ORF">GIS02_01350</name>
</gene>
<dbReference type="Pfam" id="PF09484">
    <property type="entry name" value="Cas_TM1802"/>
    <property type="match status" value="1"/>
</dbReference>
<dbReference type="InterPro" id="IPR013389">
    <property type="entry name" value="CRISPR-assoc_prot_Cas8b"/>
</dbReference>
<evidence type="ECO:0000313" key="2">
    <source>
        <dbReference type="Proteomes" id="UP000606580"/>
    </source>
</evidence>
<dbReference type="AlphaFoldDB" id="A0A848D8V9"/>
<dbReference type="NCBIfam" id="TIGR02591">
    <property type="entry name" value="cas_Csh1"/>
    <property type="match status" value="1"/>
</dbReference>
<accession>A0A848D8V9</accession>
<reference evidence="1" key="1">
    <citation type="journal article" date="2020" name="MBio">
        <title>'Candidatus Ethanoperedens,' a Thermophilic Genus of Archaea Mediating the Anaerobic Oxidation of Ethane.</title>
        <authorList>
            <person name="Hahn C.J."/>
            <person name="Laso-Perez R."/>
            <person name="Vulcano F."/>
            <person name="Vaziourakis K.M."/>
            <person name="Stokke R."/>
            <person name="Steen I.H."/>
            <person name="Teske A."/>
            <person name="Boetius A."/>
            <person name="Liebeke M."/>
            <person name="Amann R."/>
            <person name="Knittel K."/>
            <person name="Wegener G."/>
        </authorList>
    </citation>
    <scope>NUCLEOTIDE SEQUENCE</scope>
    <source>
        <strain evidence="1">GoM-Arc1-LC-WB58</strain>
    </source>
</reference>
<organism evidence="1 2">
    <name type="scientific">Candidatus Ethanoperedens thermophilum</name>
    <dbReference type="NCBI Taxonomy" id="2766897"/>
    <lineage>
        <taxon>Archaea</taxon>
        <taxon>Methanobacteriati</taxon>
        <taxon>Methanobacteriota</taxon>
        <taxon>Stenosarchaea group</taxon>
        <taxon>Methanomicrobia</taxon>
        <taxon>Methanosarcinales</taxon>
        <taxon>Methanosarcinales incertae sedis</taxon>
        <taxon>GOM Arc I cluster</taxon>
        <taxon>Candidatus Ethanoperedens</taxon>
    </lineage>
</organism>
<dbReference type="EMBL" id="WNEG01000029">
    <property type="protein sequence ID" value="NMG82834.1"/>
    <property type="molecule type" value="Genomic_DNA"/>
</dbReference>
<dbReference type="InterPro" id="IPR013420">
    <property type="entry name" value="CRISPR-assoc_prot_Cas8b/Csh1_C"/>
</dbReference>
<proteinExistence type="predicted"/>
<protein>
    <submittedName>
        <fullName evidence="1">TIGR02556 family CRISPR-associated protein</fullName>
    </submittedName>
</protein>
<name>A0A848D8V9_9EURY</name>
<sequence>MIEAIRKIGEYAIESGGKSIADPINILVDSPANRTTKNVLFIVLERDGDGFSYRNVDIEEYSPKELQKYLYKKGSPNGTDVTPTSMITTLESTFTKTKIVPWFKQYNTLGLDEDHNFLVNIGNCIRSNTKQILEDLKEHQSKENNIISLKIDNKYLYDFKIFQDILVDKAKENYYSKYGKKSKSENQICSVCNKKTEVYGFVDTYKFYTVDKPGFVSGGFQQKNAWKNYPVCLNCALTLDGGKKYLQNNLKFNFYGFNYLLIPKFLNNVDKSLEKEIFKMMKDQTDPKFREREINKLTSDENEILESMSKQKNYLNLNFMFYDAPKGDNGSVFNILLYIEDVLPSRLKTLFNAKVGCVEENIIGVDQIRTFKECMVPTFENNKKTGEKPLEFNFGILRTFFPKISNNRTYNKYFLDVTNRIFTNKKIDYDFLMNFIMQKIRDEFVNGYLTKISTLKGFMLFNYLNKLKLVNFYEGIKMDENNLEVFKIGTSRETNDLNQRIDSFFSEFVDFFKSDLKKAIFLEGVLTQFLLNIQYQERNATPFRVKLKGLKLDENQIKKLLPEIQNKLEEYGKNYYRTLESIISKYLVSAGTEWNMSTDEISYYFVLGMNLSYLFKKEKQDDNKGEMNE</sequence>